<comment type="similarity">
    <text evidence="2 6">Belongs to the GINS3/PSF3 family.</text>
</comment>
<dbReference type="InterPro" id="IPR000182">
    <property type="entry name" value="GNAT_dom"/>
</dbReference>
<accession>A0A8H7W2F6</accession>
<reference evidence="8" key="1">
    <citation type="submission" date="2021-01" db="EMBL/GenBank/DDBJ databases">
        <title>Metabolic potential, ecology and presence of endohyphal bacteria is reflected in genomic diversity of Mucoromycotina.</title>
        <authorList>
            <person name="Muszewska A."/>
            <person name="Okrasinska A."/>
            <person name="Steczkiewicz K."/>
            <person name="Drgas O."/>
            <person name="Orlowska M."/>
            <person name="Perlinska-Lenart U."/>
            <person name="Aleksandrzak-Piekarczyk T."/>
            <person name="Szatraj K."/>
            <person name="Zielenkiewicz U."/>
            <person name="Pilsyk S."/>
            <person name="Malc E."/>
            <person name="Mieczkowski P."/>
            <person name="Kruszewska J.S."/>
            <person name="Biernat P."/>
            <person name="Pawlowska J."/>
        </authorList>
    </citation>
    <scope>NUCLEOTIDE SEQUENCE</scope>
    <source>
        <strain evidence="8">WA0000018081</strain>
    </source>
</reference>
<evidence type="ECO:0000256" key="1">
    <source>
        <dbReference type="ARBA" id="ARBA00004123"/>
    </source>
</evidence>
<organism evidence="8 9">
    <name type="scientific">Thamnidium elegans</name>
    <dbReference type="NCBI Taxonomy" id="101142"/>
    <lineage>
        <taxon>Eukaryota</taxon>
        <taxon>Fungi</taxon>
        <taxon>Fungi incertae sedis</taxon>
        <taxon>Mucoromycota</taxon>
        <taxon>Mucoromycotina</taxon>
        <taxon>Mucoromycetes</taxon>
        <taxon>Mucorales</taxon>
        <taxon>Mucorineae</taxon>
        <taxon>Mucoraceae</taxon>
        <taxon>Thamnidium</taxon>
    </lineage>
</organism>
<dbReference type="InterPro" id="IPR021151">
    <property type="entry name" value="GINS_A"/>
</dbReference>
<proteinExistence type="inferred from homology"/>
<dbReference type="SUPFAM" id="SSF55729">
    <property type="entry name" value="Acyl-CoA N-acyltransferases (Nat)"/>
    <property type="match status" value="1"/>
</dbReference>
<dbReference type="InterPro" id="IPR010492">
    <property type="entry name" value="GINS_Psf3"/>
</dbReference>
<dbReference type="InterPro" id="IPR036224">
    <property type="entry name" value="GINS_bundle-like_dom_sf"/>
</dbReference>
<evidence type="ECO:0000256" key="2">
    <source>
        <dbReference type="ARBA" id="ARBA00006343"/>
    </source>
</evidence>
<evidence type="ECO:0000256" key="3">
    <source>
        <dbReference type="ARBA" id="ARBA00015140"/>
    </source>
</evidence>
<protein>
    <recommendedName>
        <fullName evidence="3 6">DNA replication complex GINS protein PSF3</fullName>
    </recommendedName>
</protein>
<comment type="function">
    <text evidence="6">The GINS complex plays an essential role in the initiation of DNA replication.</text>
</comment>
<dbReference type="CDD" id="cd11713">
    <property type="entry name" value="GINS_A_psf3"/>
    <property type="match status" value="1"/>
</dbReference>
<dbReference type="GO" id="GO:0016747">
    <property type="term" value="F:acyltransferase activity, transferring groups other than amino-acyl groups"/>
    <property type="evidence" value="ECO:0007669"/>
    <property type="project" value="InterPro"/>
</dbReference>
<dbReference type="CDD" id="cd04301">
    <property type="entry name" value="NAT_SF"/>
    <property type="match status" value="1"/>
</dbReference>
<evidence type="ECO:0000313" key="9">
    <source>
        <dbReference type="Proteomes" id="UP000613177"/>
    </source>
</evidence>
<evidence type="ECO:0000259" key="7">
    <source>
        <dbReference type="PROSITE" id="PS51186"/>
    </source>
</evidence>
<dbReference type="EMBL" id="JAEPRE010000005">
    <property type="protein sequence ID" value="KAG2237473.1"/>
    <property type="molecule type" value="Genomic_DNA"/>
</dbReference>
<dbReference type="Gene3D" id="3.40.630.30">
    <property type="match status" value="1"/>
</dbReference>
<dbReference type="PANTHER" id="PTHR22768:SF0">
    <property type="entry name" value="DNA REPLICATION COMPLEX GINS PROTEIN PSF3"/>
    <property type="match status" value="1"/>
</dbReference>
<name>A0A8H7W2F6_9FUNG</name>
<dbReference type="PANTHER" id="PTHR22768">
    <property type="entry name" value="DNA REPLICATION COMPLEX GINS PROTEIN PSF3"/>
    <property type="match status" value="1"/>
</dbReference>
<keyword evidence="5 6" id="KW-0539">Nucleus</keyword>
<comment type="subunit">
    <text evidence="6">Component of the GINS complex.</text>
</comment>
<comment type="caution">
    <text evidence="8">The sequence shown here is derived from an EMBL/GenBank/DDBJ whole genome shotgun (WGS) entry which is preliminary data.</text>
</comment>
<dbReference type="AlphaFoldDB" id="A0A8H7W2F6"/>
<evidence type="ECO:0000256" key="5">
    <source>
        <dbReference type="ARBA" id="ARBA00023242"/>
    </source>
</evidence>
<dbReference type="InterPro" id="IPR016181">
    <property type="entry name" value="Acyl_CoA_acyltransferase"/>
</dbReference>
<gene>
    <name evidence="8" type="ORF">INT48_005506</name>
</gene>
<feature type="domain" description="N-acetyltransferase" evidence="7">
    <location>
        <begin position="236"/>
        <end position="430"/>
    </location>
</feature>
<dbReference type="GO" id="GO:1902975">
    <property type="term" value="P:mitotic DNA replication initiation"/>
    <property type="evidence" value="ECO:0007669"/>
    <property type="project" value="TreeGrafter"/>
</dbReference>
<sequence length="451" mass="51293">MELDEYYSIDSILAEQSKIPCTALHEYSADVNLTGDGQPVIIMQEYDNFLELPDHRSLISIELPKTFGTRVRNVLDASPTSVDFRLLCPYFYLFGVKLLDLVVDDSLSKVLKEAFKERLKDIMNYSQTLGASTGQEFLQKLDETEKENHLFYSTYFALVPEGVKSIVPVLLSGLSVPSWTATVLKAFLTFSWVIVSFAGVFVVTDRLEVVDKVENVRQNDLSDPEVYYLNWTKEEVEVQDEAKLGDEGKKRVTFDKDAKPATELVRSQKPLQEQAPSHFWVLTLDNKPCGMVGLAHYNQQILSRRPAQPPALKLMVAALFRRYGLTVPEHFSNLQDKMLPVVFAQPQEDGVATLQRLTVRPEYQGCGLSTLLIDRAMSWANEKGLQRVEAKTNELESKAANILRVNHGFKLIKKEKKGWFGQYEKTWSCDVQEWMATHETAANTYKKSEKN</sequence>
<evidence type="ECO:0000256" key="6">
    <source>
        <dbReference type="RuleBase" id="RU367161"/>
    </source>
</evidence>
<keyword evidence="4 6" id="KW-0235">DNA replication</keyword>
<dbReference type="SUPFAM" id="SSF158573">
    <property type="entry name" value="GINS helical bundle-like"/>
    <property type="match status" value="1"/>
</dbReference>
<comment type="subcellular location">
    <subcellularLocation>
        <location evidence="1 6">Nucleus</location>
    </subcellularLocation>
</comment>
<evidence type="ECO:0000313" key="8">
    <source>
        <dbReference type="EMBL" id="KAG2237473.1"/>
    </source>
</evidence>
<evidence type="ECO:0000256" key="4">
    <source>
        <dbReference type="ARBA" id="ARBA00022705"/>
    </source>
</evidence>
<dbReference type="Proteomes" id="UP000613177">
    <property type="component" value="Unassembled WGS sequence"/>
</dbReference>
<dbReference type="InterPro" id="IPR038437">
    <property type="entry name" value="GINS_Psf3_sf"/>
</dbReference>
<dbReference type="GO" id="GO:0000811">
    <property type="term" value="C:GINS complex"/>
    <property type="evidence" value="ECO:0007669"/>
    <property type="project" value="UniProtKB-UniRule"/>
</dbReference>
<dbReference type="Gene3D" id="1.20.58.2050">
    <property type="match status" value="1"/>
</dbReference>
<dbReference type="PROSITE" id="PS51186">
    <property type="entry name" value="GNAT"/>
    <property type="match status" value="1"/>
</dbReference>
<dbReference type="Pfam" id="PF05916">
    <property type="entry name" value="Sld5"/>
    <property type="match status" value="1"/>
</dbReference>
<keyword evidence="9" id="KW-1185">Reference proteome</keyword>
<dbReference type="Pfam" id="PF00583">
    <property type="entry name" value="Acetyltransf_1"/>
    <property type="match status" value="1"/>
</dbReference>